<name>A0ABQ6CZM9_9HYPH</name>
<dbReference type="RefSeq" id="WP_284316638.1">
    <property type="nucleotide sequence ID" value="NZ_BSPC01000080.1"/>
</dbReference>
<keyword evidence="6 7" id="KW-0472">Membrane</keyword>
<keyword evidence="4" id="KW-0201">Cytochrome c-type biogenesis</keyword>
<evidence type="ECO:0000256" key="1">
    <source>
        <dbReference type="ARBA" id="ARBA00004141"/>
    </source>
</evidence>
<evidence type="ECO:0000259" key="8">
    <source>
        <dbReference type="Pfam" id="PF02683"/>
    </source>
</evidence>
<feature type="transmembrane region" description="Helical" evidence="7">
    <location>
        <begin position="232"/>
        <end position="256"/>
    </location>
</feature>
<sequence>MADITVPGVFLAGLFSFLSPCVLPLVPPYLTYLAGTTLDEISGETIDRTVRRRAVISALVFMAGLATVFISLGATASLVGSLLISARRLLAQWLVGAANAGLLPMGWATSVDPFALLAGIIIITMGLHFLGVFRIAVLFRQARFESRATPGPLGAYLMGLAFAFGWTPCIGPVLATVLAVAGRQASVGYGVLLLAIYTLGLGLPFVVAAFAMNPFMRFLRAFRAHLGTVEKVMGGLLVVAGLAFLTGGMADFSIWLQSTFPILSKLG</sequence>
<organism evidence="9 10">
    <name type="scientific">Labrys miyagiensis</name>
    <dbReference type="NCBI Taxonomy" id="346912"/>
    <lineage>
        <taxon>Bacteria</taxon>
        <taxon>Pseudomonadati</taxon>
        <taxon>Pseudomonadota</taxon>
        <taxon>Alphaproteobacteria</taxon>
        <taxon>Hyphomicrobiales</taxon>
        <taxon>Xanthobacteraceae</taxon>
        <taxon>Labrys</taxon>
    </lineage>
</organism>
<evidence type="ECO:0000256" key="4">
    <source>
        <dbReference type="ARBA" id="ARBA00022748"/>
    </source>
</evidence>
<dbReference type="EMBL" id="BSPC01000080">
    <property type="protein sequence ID" value="GLS23706.1"/>
    <property type="molecule type" value="Genomic_DNA"/>
</dbReference>
<evidence type="ECO:0000256" key="3">
    <source>
        <dbReference type="ARBA" id="ARBA00022692"/>
    </source>
</evidence>
<evidence type="ECO:0000256" key="5">
    <source>
        <dbReference type="ARBA" id="ARBA00022989"/>
    </source>
</evidence>
<dbReference type="InterPro" id="IPR003834">
    <property type="entry name" value="Cyt_c_assmbl_TM_dom"/>
</dbReference>
<keyword evidence="5 7" id="KW-1133">Transmembrane helix</keyword>
<feature type="transmembrane region" description="Helical" evidence="7">
    <location>
        <begin position="90"/>
        <end position="108"/>
    </location>
</feature>
<evidence type="ECO:0000313" key="9">
    <source>
        <dbReference type="EMBL" id="GLS23706.1"/>
    </source>
</evidence>
<dbReference type="Proteomes" id="UP001156882">
    <property type="component" value="Unassembled WGS sequence"/>
</dbReference>
<protein>
    <submittedName>
        <fullName evidence="9">Cytochrome C biogenesis protein CcdA</fullName>
    </submittedName>
</protein>
<evidence type="ECO:0000256" key="2">
    <source>
        <dbReference type="ARBA" id="ARBA00006143"/>
    </source>
</evidence>
<dbReference type="PANTHER" id="PTHR31272">
    <property type="entry name" value="CYTOCHROME C-TYPE BIOGENESIS PROTEIN HI_1454-RELATED"/>
    <property type="match status" value="1"/>
</dbReference>
<dbReference type="InterPro" id="IPR051790">
    <property type="entry name" value="Cytochrome_c-biogenesis_DsbD"/>
</dbReference>
<comment type="similarity">
    <text evidence="2">Belongs to the DsbD family.</text>
</comment>
<feature type="domain" description="Cytochrome C biogenesis protein transmembrane" evidence="8">
    <location>
        <begin position="5"/>
        <end position="236"/>
    </location>
</feature>
<evidence type="ECO:0000313" key="10">
    <source>
        <dbReference type="Proteomes" id="UP001156882"/>
    </source>
</evidence>
<feature type="transmembrane region" description="Helical" evidence="7">
    <location>
        <begin position="54"/>
        <end position="83"/>
    </location>
</feature>
<comment type="caution">
    <text evidence="9">The sequence shown here is derived from an EMBL/GenBank/DDBJ whole genome shotgun (WGS) entry which is preliminary data.</text>
</comment>
<accession>A0ABQ6CZM9</accession>
<feature type="transmembrane region" description="Helical" evidence="7">
    <location>
        <begin position="160"/>
        <end position="181"/>
    </location>
</feature>
<gene>
    <name evidence="9" type="ORF">GCM10007874_67270</name>
</gene>
<dbReference type="PANTHER" id="PTHR31272:SF4">
    <property type="entry name" value="CYTOCHROME C-TYPE BIOGENESIS PROTEIN HI_1454-RELATED"/>
    <property type="match status" value="1"/>
</dbReference>
<comment type="subcellular location">
    <subcellularLocation>
        <location evidence="1">Membrane</location>
        <topology evidence="1">Multi-pass membrane protein</topology>
    </subcellularLocation>
</comment>
<proteinExistence type="inferred from homology"/>
<keyword evidence="3 7" id="KW-0812">Transmembrane</keyword>
<evidence type="ECO:0000256" key="6">
    <source>
        <dbReference type="ARBA" id="ARBA00023136"/>
    </source>
</evidence>
<reference evidence="10" key="1">
    <citation type="journal article" date="2019" name="Int. J. Syst. Evol. Microbiol.">
        <title>The Global Catalogue of Microorganisms (GCM) 10K type strain sequencing project: providing services to taxonomists for standard genome sequencing and annotation.</title>
        <authorList>
            <consortium name="The Broad Institute Genomics Platform"/>
            <consortium name="The Broad Institute Genome Sequencing Center for Infectious Disease"/>
            <person name="Wu L."/>
            <person name="Ma J."/>
        </authorList>
    </citation>
    <scope>NUCLEOTIDE SEQUENCE [LARGE SCALE GENOMIC DNA]</scope>
    <source>
        <strain evidence="10">NBRC 101365</strain>
    </source>
</reference>
<keyword evidence="10" id="KW-1185">Reference proteome</keyword>
<feature type="transmembrane region" description="Helical" evidence="7">
    <location>
        <begin position="187"/>
        <end position="211"/>
    </location>
</feature>
<feature type="transmembrane region" description="Helical" evidence="7">
    <location>
        <begin position="114"/>
        <end position="139"/>
    </location>
</feature>
<evidence type="ECO:0000256" key="7">
    <source>
        <dbReference type="SAM" id="Phobius"/>
    </source>
</evidence>
<dbReference type="Pfam" id="PF02683">
    <property type="entry name" value="DsbD_TM"/>
    <property type="match status" value="1"/>
</dbReference>